<protein>
    <submittedName>
        <fullName evidence="1">Uncharacterized protein</fullName>
    </submittedName>
</protein>
<organism evidence="1">
    <name type="scientific">gut metagenome</name>
    <dbReference type="NCBI Taxonomy" id="749906"/>
    <lineage>
        <taxon>unclassified sequences</taxon>
        <taxon>metagenomes</taxon>
        <taxon>organismal metagenomes</taxon>
    </lineage>
</organism>
<accession>J9CWM6</accession>
<gene>
    <name evidence="1" type="ORF">EVA_07248</name>
</gene>
<evidence type="ECO:0000313" key="1">
    <source>
        <dbReference type="EMBL" id="EJX04646.1"/>
    </source>
</evidence>
<dbReference type="EMBL" id="AMCI01001741">
    <property type="protein sequence ID" value="EJX04646.1"/>
    <property type="molecule type" value="Genomic_DNA"/>
</dbReference>
<sequence length="37" mass="4009">MIDQCCNRSTCSARCSRKSFLAKASSPDLIASSRARS</sequence>
<reference evidence="1" key="1">
    <citation type="journal article" date="2012" name="PLoS ONE">
        <title>Gene sets for utilization of primary and secondary nutrition supplies in the distal gut of endangered iberian lynx.</title>
        <authorList>
            <person name="Alcaide M."/>
            <person name="Messina E."/>
            <person name="Richter M."/>
            <person name="Bargiela R."/>
            <person name="Peplies J."/>
            <person name="Huws S.A."/>
            <person name="Newbold C.J."/>
            <person name="Golyshin P.N."/>
            <person name="Simon M.A."/>
            <person name="Lopez G."/>
            <person name="Yakimov M.M."/>
            <person name="Ferrer M."/>
        </authorList>
    </citation>
    <scope>NUCLEOTIDE SEQUENCE</scope>
</reference>
<proteinExistence type="predicted"/>
<comment type="caution">
    <text evidence="1">The sequence shown here is derived from an EMBL/GenBank/DDBJ whole genome shotgun (WGS) entry which is preliminary data.</text>
</comment>
<dbReference type="AlphaFoldDB" id="J9CWM6"/>
<name>J9CWM6_9ZZZZ</name>